<gene>
    <name evidence="16" type="primary">LOC34622897</name>
</gene>
<dbReference type="InterPro" id="IPR057479">
    <property type="entry name" value="PRP28/DDX23-like_helical"/>
</dbReference>
<keyword evidence="4" id="KW-0378">Hydrolase</keyword>
<feature type="compositionally biased region" description="Polar residues" evidence="11">
    <location>
        <begin position="56"/>
        <end position="73"/>
    </location>
</feature>
<feature type="compositionally biased region" description="Polar residues" evidence="11">
    <location>
        <begin position="148"/>
        <end position="163"/>
    </location>
</feature>
<dbReference type="Pfam" id="PF25430">
    <property type="entry name" value="DDX23"/>
    <property type="match status" value="1"/>
</dbReference>
<proteinExistence type="inferred from homology"/>
<dbReference type="Proteomes" id="UP000515125">
    <property type="component" value="Unplaced"/>
</dbReference>
<evidence type="ECO:0000256" key="11">
    <source>
        <dbReference type="SAM" id="MobiDB-lite"/>
    </source>
</evidence>
<dbReference type="GO" id="GO:0003724">
    <property type="term" value="F:RNA helicase activity"/>
    <property type="evidence" value="ECO:0007669"/>
    <property type="project" value="UniProtKB-EC"/>
</dbReference>
<evidence type="ECO:0000256" key="6">
    <source>
        <dbReference type="ARBA" id="ARBA00022840"/>
    </source>
</evidence>
<name>A0A6P6RX84_9EIME</name>
<feature type="region of interest" description="Disordered" evidence="11">
    <location>
        <begin position="467"/>
        <end position="498"/>
    </location>
</feature>
<feature type="compositionally biased region" description="Basic and acidic residues" evidence="11">
    <location>
        <begin position="261"/>
        <end position="329"/>
    </location>
</feature>
<dbReference type="PROSITE" id="PS51195">
    <property type="entry name" value="Q_MOTIF"/>
    <property type="match status" value="1"/>
</dbReference>
<feature type="compositionally biased region" description="Basic and acidic residues" evidence="11">
    <location>
        <begin position="475"/>
        <end position="484"/>
    </location>
</feature>
<evidence type="ECO:0000256" key="3">
    <source>
        <dbReference type="ARBA" id="ARBA00022741"/>
    </source>
</evidence>
<evidence type="ECO:0000256" key="2">
    <source>
        <dbReference type="ARBA" id="ARBA00022664"/>
    </source>
</evidence>
<dbReference type="Pfam" id="PF00270">
    <property type="entry name" value="DEAD"/>
    <property type="match status" value="1"/>
</dbReference>
<evidence type="ECO:0000259" key="14">
    <source>
        <dbReference type="PROSITE" id="PS51195"/>
    </source>
</evidence>
<dbReference type="PROSITE" id="PS51194">
    <property type="entry name" value="HELICASE_CTER"/>
    <property type="match status" value="1"/>
</dbReference>
<keyword evidence="15" id="KW-1185">Reference proteome</keyword>
<dbReference type="InterPro" id="IPR001650">
    <property type="entry name" value="Helicase_C-like"/>
</dbReference>
<dbReference type="AlphaFoldDB" id="A0A6P6RX84"/>
<evidence type="ECO:0000259" key="12">
    <source>
        <dbReference type="PROSITE" id="PS51192"/>
    </source>
</evidence>
<dbReference type="PROSITE" id="PS00039">
    <property type="entry name" value="DEAD_ATP_HELICASE"/>
    <property type="match status" value="1"/>
</dbReference>
<dbReference type="GO" id="GO:0016787">
    <property type="term" value="F:hydrolase activity"/>
    <property type="evidence" value="ECO:0007669"/>
    <property type="project" value="UniProtKB-KW"/>
</dbReference>
<sequence>MTEAQGASAATPAAPPAADAVPATELAATSSADPKATTSVREDNHGVKQGLAGSSADASTNKSKQQEAATTGTPLKREPLNALGGPPKRLQTEIRAASLRPAASNRNRKDSRDGGEDCGSSRINSSSSSSRISGSSSSSSSSSSSNSNKTTGPSQVYRENSSGGKEGARERQGESSHERHASNRDGNRFMEGNSRNPNARVDHSHPETAKSGSNRPSQREVYSIEEVERKRKEAEEPKRIAFVSKKEREARQQQQQQAEAEQLKRREREMLNKRREFLQREEIERERERRERQKKREMERVKEEQDRRLREEQLRQQREQERQPQKSKEASVLADLKLLNLPEQELRAKQQAGLGFKVKREKELEQIRMHYLGMKKEKKKIQKPSEKFRNIFNFEWDASEDTMRGDNNPLYQNRLEPQLLFGRGFRAGMDIREQRKANNFYDELVKRRQEYELKQRERGAEEAAAAATAAAEAAKASEKKKAMDLEEEPELEGHWSTKKREEMTERDWRIFREDFEIYLKGGRVPPPIRTWAEAELPWELIEAVKQANYERPTPIQMQAIPIALEMRDLIGIAETGSGKTAAFVLPMLTYVKQLPSLTEETSQDGPYALILAPSRELALQIEEETQKFASFCSCRSVAVVGGRSAENQAFLLRQGVEIVIGTPGRVRDCLERAYTVLNQCNYVVLDEADRMIDLGFEEVVNAILDAIPTTNLKSQDEALALQQELQAKAGHRLYRLTQMFSATMPPALERLARKYLRAPSYISIGDPGAGKRAIEQRVEFISEARKKQRLQELLEESEPPVMVFVNQKKSADALAKALSKLGFSTIALHGGKAQENREAALSFFKEGSYDVLVATDVAGRGIDVEGVRLVVNFDMPKEIEQYLHRIGRTGRAGKKGLAISFLTEEDSGIYFDLVKVMRSANCQVPLELQNHPASKVKGGNKDSVPPKPMHFY</sequence>
<dbReference type="GeneID" id="34622897"/>
<feature type="compositionally biased region" description="Low complexity" evidence="11">
    <location>
        <begin position="120"/>
        <end position="147"/>
    </location>
</feature>
<keyword evidence="5 16" id="KW-0347">Helicase</keyword>
<evidence type="ECO:0000256" key="4">
    <source>
        <dbReference type="ARBA" id="ARBA00022801"/>
    </source>
</evidence>
<evidence type="ECO:0000256" key="5">
    <source>
        <dbReference type="ARBA" id="ARBA00022806"/>
    </source>
</evidence>
<dbReference type="InterPro" id="IPR011545">
    <property type="entry name" value="DEAD/DEAH_box_helicase_dom"/>
</dbReference>
<dbReference type="FunFam" id="3.40.50.300:FF:000008">
    <property type="entry name" value="ATP-dependent RNA helicase RhlB"/>
    <property type="match status" value="1"/>
</dbReference>
<dbReference type="EC" id="3.6.4.13" evidence="1"/>
<dbReference type="OrthoDB" id="196131at2759"/>
<keyword evidence="3" id="KW-0547">Nucleotide-binding</keyword>
<evidence type="ECO:0000256" key="9">
    <source>
        <dbReference type="ARBA" id="ARBA00047984"/>
    </source>
</evidence>
<keyword evidence="6" id="KW-0067">ATP-binding</keyword>
<feature type="compositionally biased region" description="Basic and acidic residues" evidence="11">
    <location>
        <begin position="166"/>
        <end position="188"/>
    </location>
</feature>
<comment type="similarity">
    <text evidence="8">Belongs to the DEAD box helicase family. DDX23/PRP28 subfamily.</text>
</comment>
<dbReference type="InterPro" id="IPR014014">
    <property type="entry name" value="RNA_helicase_DEAD_Q_motif"/>
</dbReference>
<dbReference type="CDD" id="cd18787">
    <property type="entry name" value="SF2_C_DEAD"/>
    <property type="match status" value="1"/>
</dbReference>
<organism evidence="15 16">
    <name type="scientific">Cyclospora cayetanensis</name>
    <dbReference type="NCBI Taxonomy" id="88456"/>
    <lineage>
        <taxon>Eukaryota</taxon>
        <taxon>Sar</taxon>
        <taxon>Alveolata</taxon>
        <taxon>Apicomplexa</taxon>
        <taxon>Conoidasida</taxon>
        <taxon>Coccidia</taxon>
        <taxon>Eucoccidiorida</taxon>
        <taxon>Eimeriorina</taxon>
        <taxon>Eimeriidae</taxon>
        <taxon>Cyclospora</taxon>
    </lineage>
</organism>
<reference evidence="16" key="1">
    <citation type="submission" date="2025-08" db="UniProtKB">
        <authorList>
            <consortium name="RefSeq"/>
        </authorList>
    </citation>
    <scope>IDENTIFICATION</scope>
</reference>
<dbReference type="GO" id="GO:0003676">
    <property type="term" value="F:nucleic acid binding"/>
    <property type="evidence" value="ECO:0007669"/>
    <property type="project" value="InterPro"/>
</dbReference>
<dbReference type="CDD" id="cd17945">
    <property type="entry name" value="DEADc_DDX23"/>
    <property type="match status" value="1"/>
</dbReference>
<evidence type="ECO:0000256" key="1">
    <source>
        <dbReference type="ARBA" id="ARBA00012552"/>
    </source>
</evidence>
<accession>A0A6P6RX84</accession>
<keyword evidence="7" id="KW-0508">mRNA splicing</keyword>
<evidence type="ECO:0000313" key="15">
    <source>
        <dbReference type="Proteomes" id="UP000515125"/>
    </source>
</evidence>
<feature type="compositionally biased region" description="Polar residues" evidence="11">
    <location>
        <begin position="27"/>
        <end position="39"/>
    </location>
</feature>
<comment type="catalytic activity">
    <reaction evidence="9">
        <text>ATP + H2O = ADP + phosphate + H(+)</text>
        <dbReference type="Rhea" id="RHEA:13065"/>
        <dbReference type="ChEBI" id="CHEBI:15377"/>
        <dbReference type="ChEBI" id="CHEBI:15378"/>
        <dbReference type="ChEBI" id="CHEBI:30616"/>
        <dbReference type="ChEBI" id="CHEBI:43474"/>
        <dbReference type="ChEBI" id="CHEBI:456216"/>
        <dbReference type="EC" id="3.6.4.13"/>
    </reaction>
</comment>
<feature type="short sequence motif" description="Q motif" evidence="10">
    <location>
        <begin position="529"/>
        <end position="557"/>
    </location>
</feature>
<dbReference type="GO" id="GO:0008380">
    <property type="term" value="P:RNA splicing"/>
    <property type="evidence" value="ECO:0007669"/>
    <property type="project" value="UniProtKB-KW"/>
</dbReference>
<keyword evidence="2" id="KW-0507">mRNA processing</keyword>
<dbReference type="GO" id="GO:0006397">
    <property type="term" value="P:mRNA processing"/>
    <property type="evidence" value="ECO:0007669"/>
    <property type="project" value="UniProtKB-KW"/>
</dbReference>
<evidence type="ECO:0000313" key="16">
    <source>
        <dbReference type="RefSeq" id="XP_026192501.1"/>
    </source>
</evidence>
<dbReference type="InterPro" id="IPR000629">
    <property type="entry name" value="RNA-helicase_DEAD-box_CS"/>
</dbReference>
<dbReference type="InterPro" id="IPR014001">
    <property type="entry name" value="Helicase_ATP-bd"/>
</dbReference>
<dbReference type="SMART" id="SM00490">
    <property type="entry name" value="HELICc"/>
    <property type="match status" value="1"/>
</dbReference>
<feature type="compositionally biased region" description="Basic and acidic residues" evidence="11">
    <location>
        <begin position="226"/>
        <end position="251"/>
    </location>
</feature>
<feature type="region of interest" description="Disordered" evidence="11">
    <location>
        <begin position="1"/>
        <end position="330"/>
    </location>
</feature>
<evidence type="ECO:0000256" key="10">
    <source>
        <dbReference type="PROSITE-ProRule" id="PRU00552"/>
    </source>
</evidence>
<dbReference type="SMART" id="SM00487">
    <property type="entry name" value="DEXDc"/>
    <property type="match status" value="1"/>
</dbReference>
<dbReference type="Gene3D" id="3.40.50.300">
    <property type="entry name" value="P-loop containing nucleotide triphosphate hydrolases"/>
    <property type="match status" value="2"/>
</dbReference>
<dbReference type="GO" id="GO:0005524">
    <property type="term" value="F:ATP binding"/>
    <property type="evidence" value="ECO:0007669"/>
    <property type="project" value="UniProtKB-KW"/>
</dbReference>
<feature type="domain" description="DEAD-box RNA helicase Q" evidence="14">
    <location>
        <begin position="529"/>
        <end position="557"/>
    </location>
</feature>
<dbReference type="RefSeq" id="XP_026192501.1">
    <property type="nucleotide sequence ID" value="XM_026336716.1"/>
</dbReference>
<feature type="domain" description="Helicase ATP-binding" evidence="12">
    <location>
        <begin position="560"/>
        <end position="762"/>
    </location>
</feature>
<dbReference type="SUPFAM" id="SSF52540">
    <property type="entry name" value="P-loop containing nucleoside triphosphate hydrolases"/>
    <property type="match status" value="1"/>
</dbReference>
<evidence type="ECO:0000256" key="7">
    <source>
        <dbReference type="ARBA" id="ARBA00023187"/>
    </source>
</evidence>
<feature type="domain" description="Helicase C-terminal" evidence="13">
    <location>
        <begin position="789"/>
        <end position="932"/>
    </location>
</feature>
<evidence type="ECO:0000256" key="8">
    <source>
        <dbReference type="ARBA" id="ARBA00037954"/>
    </source>
</evidence>
<protein>
    <recommendedName>
        <fullName evidence="1">RNA helicase</fullName>
        <ecNumber evidence="1">3.6.4.13</ecNumber>
    </recommendedName>
</protein>
<feature type="region of interest" description="Disordered" evidence="11">
    <location>
        <begin position="931"/>
        <end position="952"/>
    </location>
</feature>
<dbReference type="PROSITE" id="PS51192">
    <property type="entry name" value="HELICASE_ATP_BIND_1"/>
    <property type="match status" value="1"/>
</dbReference>
<dbReference type="InterPro" id="IPR027417">
    <property type="entry name" value="P-loop_NTPase"/>
</dbReference>
<dbReference type="Pfam" id="PF00271">
    <property type="entry name" value="Helicase_C"/>
    <property type="match status" value="1"/>
</dbReference>
<feature type="compositionally biased region" description="Low complexity" evidence="11">
    <location>
        <begin position="1"/>
        <end position="23"/>
    </location>
</feature>
<evidence type="ECO:0000259" key="13">
    <source>
        <dbReference type="PROSITE" id="PS51194"/>
    </source>
</evidence>
<dbReference type="PANTHER" id="PTHR47958">
    <property type="entry name" value="ATP-DEPENDENT RNA HELICASE DBP3"/>
    <property type="match status" value="1"/>
</dbReference>